<evidence type="ECO:0000313" key="2">
    <source>
        <dbReference type="Proteomes" id="UP000072421"/>
    </source>
</evidence>
<dbReference type="Proteomes" id="UP000072421">
    <property type="component" value="Chromosome"/>
</dbReference>
<proteinExistence type="predicted"/>
<dbReference type="EMBL" id="CP013232">
    <property type="protein sequence ID" value="AMO94938.1"/>
    <property type="molecule type" value="Genomic_DNA"/>
</dbReference>
<dbReference type="AlphaFoldDB" id="A0A127PB06"/>
<gene>
    <name evidence="1" type="ORF">CFter6_2251</name>
</gene>
<reference evidence="1 2" key="1">
    <citation type="submission" date="2015-11" db="EMBL/GenBank/DDBJ databases">
        <title>Exploring the genomic traits of fungus-feeding bacterial genus Collimonas.</title>
        <authorList>
            <person name="Song C."/>
            <person name="Schmidt R."/>
            <person name="de Jager V."/>
            <person name="Krzyzanowska D."/>
            <person name="Jongedijk E."/>
            <person name="Cankar K."/>
            <person name="Beekwilder J."/>
            <person name="van Veen A."/>
            <person name="de Boer W."/>
            <person name="van Veen J.A."/>
            <person name="Garbeva P."/>
        </authorList>
    </citation>
    <scope>NUCLEOTIDE SEQUENCE [LARGE SCALE GENOMIC DNA]</scope>
    <source>
        <strain evidence="1 2">Ter6</strain>
    </source>
</reference>
<dbReference type="PATRIC" id="fig|158899.10.peg.2248"/>
<accession>A0A127PB06</accession>
<protein>
    <submittedName>
        <fullName evidence="1">Uncharacterized protein</fullName>
    </submittedName>
</protein>
<name>A0A127PB06_9BURK</name>
<organism evidence="1">
    <name type="scientific">Collimonas fungivorans</name>
    <dbReference type="NCBI Taxonomy" id="158899"/>
    <lineage>
        <taxon>Bacteria</taxon>
        <taxon>Pseudomonadati</taxon>
        <taxon>Pseudomonadota</taxon>
        <taxon>Betaproteobacteria</taxon>
        <taxon>Burkholderiales</taxon>
        <taxon>Oxalobacteraceae</taxon>
        <taxon>Collimonas</taxon>
    </lineage>
</organism>
<sequence>MADSTDLCLFVDFWKLFVAINRLTTINNHQIGAKNGVGVRV</sequence>
<evidence type="ECO:0000313" key="1">
    <source>
        <dbReference type="EMBL" id="AMO94938.1"/>
    </source>
</evidence>